<evidence type="ECO:0000313" key="3">
    <source>
        <dbReference type="EMBL" id="RKP22850.1"/>
    </source>
</evidence>
<keyword evidence="1" id="KW-0812">Transmembrane</keyword>
<reference evidence="4" key="1">
    <citation type="journal article" date="2018" name="Nat. Microbiol.">
        <title>Leveraging single-cell genomics to expand the fungal tree of life.</title>
        <authorList>
            <person name="Ahrendt S.R."/>
            <person name="Quandt C.A."/>
            <person name="Ciobanu D."/>
            <person name="Clum A."/>
            <person name="Salamov A."/>
            <person name="Andreopoulos B."/>
            <person name="Cheng J.F."/>
            <person name="Woyke T."/>
            <person name="Pelin A."/>
            <person name="Henrissat B."/>
            <person name="Reynolds N.K."/>
            <person name="Benny G.L."/>
            <person name="Smith M.E."/>
            <person name="James T.Y."/>
            <person name="Grigoriev I.V."/>
        </authorList>
    </citation>
    <scope>NUCLEOTIDE SEQUENCE [LARGE SCALE GENOMIC DNA]</scope>
    <source>
        <strain evidence="4">Benny S71-1</strain>
    </source>
</reference>
<dbReference type="EMBL" id="KZ991581">
    <property type="protein sequence ID" value="RKP22850.1"/>
    <property type="molecule type" value="Genomic_DNA"/>
</dbReference>
<keyword evidence="1" id="KW-0472">Membrane</keyword>
<evidence type="ECO:0000313" key="4">
    <source>
        <dbReference type="Proteomes" id="UP000278143"/>
    </source>
</evidence>
<keyword evidence="1" id="KW-1133">Transmembrane helix</keyword>
<name>A0A4P9YVA7_9FUNG</name>
<gene>
    <name evidence="3" type="ORF">SYNPS1DRAFT_31479</name>
</gene>
<protein>
    <recommendedName>
        <fullName evidence="5">RxLR effector protein</fullName>
    </recommendedName>
</protein>
<organism evidence="3 4">
    <name type="scientific">Syncephalis pseudoplumigaleata</name>
    <dbReference type="NCBI Taxonomy" id="1712513"/>
    <lineage>
        <taxon>Eukaryota</taxon>
        <taxon>Fungi</taxon>
        <taxon>Fungi incertae sedis</taxon>
        <taxon>Zoopagomycota</taxon>
        <taxon>Zoopagomycotina</taxon>
        <taxon>Zoopagomycetes</taxon>
        <taxon>Zoopagales</taxon>
        <taxon>Piptocephalidaceae</taxon>
        <taxon>Syncephalis</taxon>
    </lineage>
</organism>
<dbReference type="AlphaFoldDB" id="A0A4P9YVA7"/>
<evidence type="ECO:0000256" key="2">
    <source>
        <dbReference type="SAM" id="SignalP"/>
    </source>
</evidence>
<proteinExistence type="predicted"/>
<sequence length="212" mass="22717">MRFYALLSLLAGASIVSGAVVSSNGAAAASTPSLVRRGDSKPDILVVPPNRELQVRVPVDDKHFRTETIKGVTNVFQKDVDGVKIVAISNSTDLEVNSKLSEWMTKHTDTTALKKYLASHPHERDLLLAGTIASIWLIRMKAFAMLFGFPLAASSMATIGVAIGGTVFALKSLITPPESHIRVGRPTASSSIARHAYSDDANKAHSNDKLIL</sequence>
<feature type="transmembrane region" description="Helical" evidence="1">
    <location>
        <begin position="142"/>
        <end position="170"/>
    </location>
</feature>
<feature type="signal peptide" evidence="2">
    <location>
        <begin position="1"/>
        <end position="18"/>
    </location>
</feature>
<keyword evidence="4" id="KW-1185">Reference proteome</keyword>
<evidence type="ECO:0000256" key="1">
    <source>
        <dbReference type="SAM" id="Phobius"/>
    </source>
</evidence>
<accession>A0A4P9YVA7</accession>
<keyword evidence="2" id="KW-0732">Signal</keyword>
<dbReference type="Proteomes" id="UP000278143">
    <property type="component" value="Unassembled WGS sequence"/>
</dbReference>
<evidence type="ECO:0008006" key="5">
    <source>
        <dbReference type="Google" id="ProtNLM"/>
    </source>
</evidence>
<feature type="chain" id="PRO_5021014050" description="RxLR effector protein" evidence="2">
    <location>
        <begin position="19"/>
        <end position="212"/>
    </location>
</feature>